<evidence type="ECO:0000313" key="4">
    <source>
        <dbReference type="Proteomes" id="UP000284842"/>
    </source>
</evidence>
<dbReference type="STRING" id="181874.A0A409YD08"/>
<dbReference type="Gene3D" id="3.40.220.10">
    <property type="entry name" value="Leucine Aminopeptidase, subunit E, domain 1"/>
    <property type="match status" value="1"/>
</dbReference>
<dbReference type="Proteomes" id="UP000284842">
    <property type="component" value="Unassembled WGS sequence"/>
</dbReference>
<dbReference type="OrthoDB" id="6077599at2759"/>
<sequence>MSDDEGRSRSQSPEDLSGVDESWMIRLSSIKTLAELYAAGRKNSLSLNPVAVSEQLFKPDPTLLDRVSLFQGDITKLEVDAIVNAANRSLLGSSLAFGGGGVDGAIHSAAGPKLLDECRTLNGCLTGESKITRGYNLPARHIIHTVGPVYSNFDKAEKHRQLESAYKTSLQVAVENEVRHVAFPSISTGIYSFPIEAATHIALRTTRNFITSKAGAKASRTVDLFLSTYVLMVLQLERVIFVVWSDKDKDVYRSLLPFYFPPGEKESSPELEETGALPQATKEVGSTGEPVQAQETEGEVPQEKAS</sequence>
<accession>A0A409YD08</accession>
<proteinExistence type="predicted"/>
<dbReference type="SUPFAM" id="SSF52949">
    <property type="entry name" value="Macro domain-like"/>
    <property type="match status" value="1"/>
</dbReference>
<dbReference type="CDD" id="cd02908">
    <property type="entry name" value="Macro_OAADPr_deacetylase"/>
    <property type="match status" value="1"/>
</dbReference>
<dbReference type="EMBL" id="NHTK01001285">
    <property type="protein sequence ID" value="PPR00889.1"/>
    <property type="molecule type" value="Genomic_DNA"/>
</dbReference>
<evidence type="ECO:0000259" key="2">
    <source>
        <dbReference type="PROSITE" id="PS51154"/>
    </source>
</evidence>
<dbReference type="PANTHER" id="PTHR11106">
    <property type="entry name" value="GANGLIOSIDE INDUCED DIFFERENTIATION ASSOCIATED PROTEIN 2-RELATED"/>
    <property type="match status" value="1"/>
</dbReference>
<dbReference type="SMART" id="SM00506">
    <property type="entry name" value="A1pp"/>
    <property type="match status" value="1"/>
</dbReference>
<evidence type="ECO:0000256" key="1">
    <source>
        <dbReference type="SAM" id="MobiDB-lite"/>
    </source>
</evidence>
<dbReference type="PROSITE" id="PS51154">
    <property type="entry name" value="MACRO"/>
    <property type="match status" value="1"/>
</dbReference>
<protein>
    <recommendedName>
        <fullName evidence="2">Macro domain-containing protein</fullName>
    </recommendedName>
</protein>
<name>A0A409YD08_9AGAR</name>
<feature type="region of interest" description="Disordered" evidence="1">
    <location>
        <begin position="261"/>
        <end position="306"/>
    </location>
</feature>
<gene>
    <name evidence="3" type="ORF">CVT24_000374</name>
</gene>
<dbReference type="InterPro" id="IPR002589">
    <property type="entry name" value="Macro_dom"/>
</dbReference>
<dbReference type="InParanoid" id="A0A409YD08"/>
<feature type="domain" description="Macro" evidence="2">
    <location>
        <begin position="54"/>
        <end position="260"/>
    </location>
</feature>
<dbReference type="AlphaFoldDB" id="A0A409YD08"/>
<organism evidence="3 4">
    <name type="scientific">Panaeolus cyanescens</name>
    <dbReference type="NCBI Taxonomy" id="181874"/>
    <lineage>
        <taxon>Eukaryota</taxon>
        <taxon>Fungi</taxon>
        <taxon>Dikarya</taxon>
        <taxon>Basidiomycota</taxon>
        <taxon>Agaricomycotina</taxon>
        <taxon>Agaricomycetes</taxon>
        <taxon>Agaricomycetidae</taxon>
        <taxon>Agaricales</taxon>
        <taxon>Agaricineae</taxon>
        <taxon>Galeropsidaceae</taxon>
        <taxon>Panaeolus</taxon>
    </lineage>
</organism>
<reference evidence="3 4" key="1">
    <citation type="journal article" date="2018" name="Evol. Lett.">
        <title>Horizontal gene cluster transfer increased hallucinogenic mushroom diversity.</title>
        <authorList>
            <person name="Reynolds H.T."/>
            <person name="Vijayakumar V."/>
            <person name="Gluck-Thaler E."/>
            <person name="Korotkin H.B."/>
            <person name="Matheny P.B."/>
            <person name="Slot J.C."/>
        </authorList>
    </citation>
    <scope>NUCLEOTIDE SEQUENCE [LARGE SCALE GENOMIC DNA]</scope>
    <source>
        <strain evidence="3 4">2629</strain>
    </source>
</reference>
<keyword evidence="4" id="KW-1185">Reference proteome</keyword>
<dbReference type="InterPro" id="IPR043472">
    <property type="entry name" value="Macro_dom-like"/>
</dbReference>
<dbReference type="Pfam" id="PF01661">
    <property type="entry name" value="Macro"/>
    <property type="match status" value="1"/>
</dbReference>
<evidence type="ECO:0000313" key="3">
    <source>
        <dbReference type="EMBL" id="PPR00889.1"/>
    </source>
</evidence>
<dbReference type="PANTHER" id="PTHR11106:SF27">
    <property type="entry name" value="MACRO DOMAIN-CONTAINING PROTEIN"/>
    <property type="match status" value="1"/>
</dbReference>
<comment type="caution">
    <text evidence="3">The sequence shown here is derived from an EMBL/GenBank/DDBJ whole genome shotgun (WGS) entry which is preliminary data.</text>
</comment>